<reference evidence="3 4" key="1">
    <citation type="submission" date="2018-07" db="EMBL/GenBank/DDBJ databases">
        <title>Genome sequences of Haloplanus salinus JCM 18368T.</title>
        <authorList>
            <person name="Kim Y.B."/>
            <person name="Roh S.W."/>
        </authorList>
    </citation>
    <scope>NUCLEOTIDE SEQUENCE [LARGE SCALE GENOMIC DNA]</scope>
    <source>
        <strain evidence="3 4">JCM 18368</strain>
    </source>
</reference>
<dbReference type="InterPro" id="IPR043717">
    <property type="entry name" value="DUF5658"/>
</dbReference>
<accession>A0A368NB64</accession>
<keyword evidence="1" id="KW-0812">Transmembrane</keyword>
<dbReference type="Pfam" id="PF18902">
    <property type="entry name" value="DUF5658"/>
    <property type="match status" value="1"/>
</dbReference>
<evidence type="ECO:0000313" key="3">
    <source>
        <dbReference type="EMBL" id="RCU47807.1"/>
    </source>
</evidence>
<dbReference type="AlphaFoldDB" id="A0A368NB64"/>
<feature type="transmembrane region" description="Helical" evidence="1">
    <location>
        <begin position="22"/>
        <end position="44"/>
    </location>
</feature>
<feature type="transmembrane region" description="Helical" evidence="1">
    <location>
        <begin position="64"/>
        <end position="86"/>
    </location>
</feature>
<dbReference type="RefSeq" id="WP_114449367.1">
    <property type="nucleotide sequence ID" value="NZ_QPHM01000001.1"/>
</dbReference>
<dbReference type="OrthoDB" id="270892at2157"/>
<comment type="caution">
    <text evidence="3">The sequence shown here is derived from an EMBL/GenBank/DDBJ whole genome shotgun (WGS) entry which is preliminary data.</text>
</comment>
<sequence length="118" mass="12545">MDAVASVSLDETPFDPTEFSRLWFLSALTYGVGDVVTTLALVGYSASVNEGNVLLRTAIESFGLWGLVGVKLLAFLFCLAISLYGARDGDPALYYGPPAMLALVGAFTTAYNLRLLIG</sequence>
<keyword evidence="4" id="KW-1185">Reference proteome</keyword>
<evidence type="ECO:0000259" key="2">
    <source>
        <dbReference type="Pfam" id="PF18902"/>
    </source>
</evidence>
<evidence type="ECO:0000256" key="1">
    <source>
        <dbReference type="SAM" id="Phobius"/>
    </source>
</evidence>
<protein>
    <recommendedName>
        <fullName evidence="2">DUF5658 domain-containing protein</fullName>
    </recommendedName>
</protein>
<proteinExistence type="predicted"/>
<dbReference type="Proteomes" id="UP000252189">
    <property type="component" value="Unassembled WGS sequence"/>
</dbReference>
<name>A0A368NB64_9EURY</name>
<keyword evidence="1" id="KW-1133">Transmembrane helix</keyword>
<dbReference type="EMBL" id="QPHM01000001">
    <property type="protein sequence ID" value="RCU47807.1"/>
    <property type="molecule type" value="Genomic_DNA"/>
</dbReference>
<gene>
    <name evidence="3" type="ORF">DU504_11170</name>
</gene>
<feature type="transmembrane region" description="Helical" evidence="1">
    <location>
        <begin position="92"/>
        <end position="113"/>
    </location>
</feature>
<feature type="domain" description="DUF5658" evidence="2">
    <location>
        <begin position="28"/>
        <end position="117"/>
    </location>
</feature>
<evidence type="ECO:0000313" key="4">
    <source>
        <dbReference type="Proteomes" id="UP000252189"/>
    </source>
</evidence>
<organism evidence="3 4">
    <name type="scientific">Haloplanus salinus</name>
    <dbReference type="NCBI Taxonomy" id="1126245"/>
    <lineage>
        <taxon>Archaea</taxon>
        <taxon>Methanobacteriati</taxon>
        <taxon>Methanobacteriota</taxon>
        <taxon>Stenosarchaea group</taxon>
        <taxon>Halobacteria</taxon>
        <taxon>Halobacteriales</taxon>
        <taxon>Haloferacaceae</taxon>
        <taxon>Haloplanus</taxon>
    </lineage>
</organism>
<keyword evidence="1" id="KW-0472">Membrane</keyword>